<evidence type="ECO:0000256" key="1">
    <source>
        <dbReference type="SAM" id="Phobius"/>
    </source>
</evidence>
<accession>A0A8J4A6I5</accession>
<evidence type="ECO:0000313" key="2">
    <source>
        <dbReference type="EMBL" id="GIJ75113.1"/>
    </source>
</evidence>
<keyword evidence="1" id="KW-1133">Transmembrane helix</keyword>
<gene>
    <name evidence="2" type="ORF">Voc01_100300</name>
</gene>
<dbReference type="RefSeq" id="WP_203934893.1">
    <property type="nucleotide sequence ID" value="NZ_BOPH01000149.1"/>
</dbReference>
<evidence type="ECO:0000313" key="3">
    <source>
        <dbReference type="Proteomes" id="UP000635606"/>
    </source>
</evidence>
<sequence length="58" mass="6271">MVTPVVPAVRSATPRGGVAAAPWNRVAAAHRRTGRVEWIVLVVVMLLPQMVTVLLVTR</sequence>
<organism evidence="2 3">
    <name type="scientific">Virgisporangium ochraceum</name>
    <dbReference type="NCBI Taxonomy" id="65505"/>
    <lineage>
        <taxon>Bacteria</taxon>
        <taxon>Bacillati</taxon>
        <taxon>Actinomycetota</taxon>
        <taxon>Actinomycetes</taxon>
        <taxon>Micromonosporales</taxon>
        <taxon>Micromonosporaceae</taxon>
        <taxon>Virgisporangium</taxon>
    </lineage>
</organism>
<feature type="transmembrane region" description="Helical" evidence="1">
    <location>
        <begin position="38"/>
        <end position="57"/>
    </location>
</feature>
<keyword evidence="1" id="KW-0812">Transmembrane</keyword>
<keyword evidence="1" id="KW-0472">Membrane</keyword>
<dbReference type="AlphaFoldDB" id="A0A8J4A6I5"/>
<dbReference type="Proteomes" id="UP000635606">
    <property type="component" value="Unassembled WGS sequence"/>
</dbReference>
<reference evidence="2" key="1">
    <citation type="submission" date="2021-01" db="EMBL/GenBank/DDBJ databases">
        <title>Whole genome shotgun sequence of Virgisporangium ochraceum NBRC 16418.</title>
        <authorList>
            <person name="Komaki H."/>
            <person name="Tamura T."/>
        </authorList>
    </citation>
    <scope>NUCLEOTIDE SEQUENCE</scope>
    <source>
        <strain evidence="2">NBRC 16418</strain>
    </source>
</reference>
<keyword evidence="3" id="KW-1185">Reference proteome</keyword>
<name>A0A8J4A6I5_9ACTN</name>
<proteinExistence type="predicted"/>
<dbReference type="EMBL" id="BOPH01000149">
    <property type="protein sequence ID" value="GIJ75113.1"/>
    <property type="molecule type" value="Genomic_DNA"/>
</dbReference>
<protein>
    <submittedName>
        <fullName evidence="2">Uncharacterized protein</fullName>
    </submittedName>
</protein>
<comment type="caution">
    <text evidence="2">The sequence shown here is derived from an EMBL/GenBank/DDBJ whole genome shotgun (WGS) entry which is preliminary data.</text>
</comment>